<gene>
    <name evidence="1" type="ORF">ANE_LOCUS3028</name>
</gene>
<evidence type="ECO:0000313" key="1">
    <source>
        <dbReference type="EMBL" id="VVA92583.1"/>
    </source>
</evidence>
<organism evidence="1 2">
    <name type="scientific">Arabis nemorensis</name>
    <dbReference type="NCBI Taxonomy" id="586526"/>
    <lineage>
        <taxon>Eukaryota</taxon>
        <taxon>Viridiplantae</taxon>
        <taxon>Streptophyta</taxon>
        <taxon>Embryophyta</taxon>
        <taxon>Tracheophyta</taxon>
        <taxon>Spermatophyta</taxon>
        <taxon>Magnoliopsida</taxon>
        <taxon>eudicotyledons</taxon>
        <taxon>Gunneridae</taxon>
        <taxon>Pentapetalae</taxon>
        <taxon>rosids</taxon>
        <taxon>malvids</taxon>
        <taxon>Brassicales</taxon>
        <taxon>Brassicaceae</taxon>
        <taxon>Arabideae</taxon>
        <taxon>Arabis</taxon>
    </lineage>
</organism>
<sequence length="86" mass="9509">MSSVSLRSLSNISETSSQFMAADIVNLDTKISMPFSLCNNHMVKIFKILMNRTSTRLAGLLVMTRDKKNLSTTFVLLSGKLGPSRL</sequence>
<proteinExistence type="predicted"/>
<comment type="caution">
    <text evidence="1">The sequence shown here is derived from an EMBL/GenBank/DDBJ whole genome shotgun (WGS) entry which is preliminary data.</text>
</comment>
<protein>
    <submittedName>
        <fullName evidence="1">Uncharacterized protein</fullName>
    </submittedName>
</protein>
<evidence type="ECO:0000313" key="2">
    <source>
        <dbReference type="Proteomes" id="UP000489600"/>
    </source>
</evidence>
<dbReference type="EMBL" id="CABITT030000001">
    <property type="protein sequence ID" value="VVA92583.1"/>
    <property type="molecule type" value="Genomic_DNA"/>
</dbReference>
<dbReference type="Proteomes" id="UP000489600">
    <property type="component" value="Unassembled WGS sequence"/>
</dbReference>
<accession>A0A565AU87</accession>
<name>A0A565AU87_9BRAS</name>
<reference evidence="1" key="1">
    <citation type="submission" date="2019-07" db="EMBL/GenBank/DDBJ databases">
        <authorList>
            <person name="Dittberner H."/>
        </authorList>
    </citation>
    <scope>NUCLEOTIDE SEQUENCE [LARGE SCALE GENOMIC DNA]</scope>
</reference>
<keyword evidence="2" id="KW-1185">Reference proteome</keyword>
<dbReference type="AlphaFoldDB" id="A0A565AU87"/>